<dbReference type="EMBL" id="CP045483">
    <property type="protein sequence ID" value="QGR19122.1"/>
    <property type="molecule type" value="Genomic_DNA"/>
</dbReference>
<dbReference type="InterPro" id="IPR040442">
    <property type="entry name" value="Pyrv_kinase-like_dom_sf"/>
</dbReference>
<comment type="catalytic activity">
    <reaction evidence="6">
        <text>(2S,3R)-3-hydroxybutane-1,2,3-tricarboxylate = pyruvate + succinate</text>
        <dbReference type="Rhea" id="RHEA:16809"/>
        <dbReference type="ChEBI" id="CHEBI:15361"/>
        <dbReference type="ChEBI" id="CHEBI:30031"/>
        <dbReference type="ChEBI" id="CHEBI:57429"/>
        <dbReference type="EC" id="4.1.3.30"/>
    </reaction>
</comment>
<dbReference type="RefSeq" id="WP_156005562.1">
    <property type="nucleotide sequence ID" value="NZ_CP045483.1"/>
</dbReference>
<dbReference type="Pfam" id="PF13714">
    <property type="entry name" value="PEP_mutase"/>
    <property type="match status" value="1"/>
</dbReference>
<sequence>MSEVLRKSDFLVIPGVFNPFTALLAQKVGFKAVYLSGGALTSSLGMPDLGIITLDELAWMVRRIREVTDIPIIVDADTGFGEAVNVYRTVKVLESAGANAIQIEDQVLPKKCGHLEGKEVVRPTDMVLKIKAALKARKDMLIIARTDSRAIYGLDDAITRAQIYLEAGADVIFPEALESKEEFERFAREVRAPLLANMTEFGKTPLISAEEFKAMGYKYVIFPVTIFRVAAKAMKDALEVLLKEGTQKNLMDKMMTRKEQYEIINYYFYENLDRELAKEGVKS</sequence>
<evidence type="ECO:0000256" key="1">
    <source>
        <dbReference type="ARBA" id="ARBA00001946"/>
    </source>
</evidence>
<keyword evidence="3" id="KW-0479">Metal-binding</keyword>
<evidence type="ECO:0000256" key="6">
    <source>
        <dbReference type="RuleBase" id="RU361121"/>
    </source>
</evidence>
<dbReference type="AlphaFoldDB" id="A0A650CN80"/>
<dbReference type="OrthoDB" id="9667at2157"/>
<proteinExistence type="inferred from homology"/>
<keyword evidence="8" id="KW-1185">Reference proteome</keyword>
<dbReference type="InterPro" id="IPR039556">
    <property type="entry name" value="ICL/PEPM"/>
</dbReference>
<dbReference type="SUPFAM" id="SSF51621">
    <property type="entry name" value="Phosphoenolpyruvate/pyruvate domain"/>
    <property type="match status" value="1"/>
</dbReference>
<dbReference type="PANTHER" id="PTHR42905">
    <property type="entry name" value="PHOSPHOENOLPYRUVATE CARBOXYLASE"/>
    <property type="match status" value="1"/>
</dbReference>
<organism evidence="7 8">
    <name type="scientific">Stygiolobus azoricus</name>
    <dbReference type="NCBI Taxonomy" id="41675"/>
    <lineage>
        <taxon>Archaea</taxon>
        <taxon>Thermoproteota</taxon>
        <taxon>Thermoprotei</taxon>
        <taxon>Sulfolobales</taxon>
        <taxon>Sulfolobaceae</taxon>
        <taxon>Stygiolobus</taxon>
    </lineage>
</organism>
<dbReference type="PANTHER" id="PTHR42905:SF5">
    <property type="entry name" value="CARBOXYVINYL-CARBOXYPHOSPHONATE PHOSPHORYLMUTASE, CHLOROPLASTIC"/>
    <property type="match status" value="1"/>
</dbReference>
<gene>
    <name evidence="7" type="primary">prpB</name>
    <name evidence="7" type="ORF">D1868_03435</name>
</gene>
<comment type="function">
    <text evidence="6">Catalyzes the thermodynamically favored C-C bond cleavage of (2R,3S)-2-methylisocitrate to yield pyruvate and succinate.</text>
</comment>
<evidence type="ECO:0000313" key="7">
    <source>
        <dbReference type="EMBL" id="QGR19122.1"/>
    </source>
</evidence>
<dbReference type="UniPathway" id="UPA00946"/>
<protein>
    <recommendedName>
        <fullName evidence="6">Methylisocitrate lyase</fullName>
        <ecNumber evidence="6">4.1.3.30</ecNumber>
    </recommendedName>
</protein>
<evidence type="ECO:0000313" key="8">
    <source>
        <dbReference type="Proteomes" id="UP000423396"/>
    </source>
</evidence>
<dbReference type="GeneID" id="42798092"/>
<dbReference type="FunFam" id="3.20.20.60:FF:000009">
    <property type="entry name" value="2-methylisocitrate lyase"/>
    <property type="match status" value="1"/>
</dbReference>
<accession>A0A650CN80</accession>
<dbReference type="GO" id="GO:0046872">
    <property type="term" value="F:metal ion binding"/>
    <property type="evidence" value="ECO:0007669"/>
    <property type="project" value="UniProtKB-KW"/>
</dbReference>
<dbReference type="GO" id="GO:0019629">
    <property type="term" value="P:propionate catabolic process, 2-methylcitrate cycle"/>
    <property type="evidence" value="ECO:0007669"/>
    <property type="project" value="InterPro"/>
</dbReference>
<dbReference type="Proteomes" id="UP000423396">
    <property type="component" value="Chromosome"/>
</dbReference>
<name>A0A650CN80_9CREN</name>
<dbReference type="GO" id="GO:0046421">
    <property type="term" value="F:methylisocitrate lyase activity"/>
    <property type="evidence" value="ECO:0007669"/>
    <property type="project" value="UniProtKB-EC"/>
</dbReference>
<comment type="cofactor">
    <cofactor evidence="1">
        <name>Mg(2+)</name>
        <dbReference type="ChEBI" id="CHEBI:18420"/>
    </cofactor>
</comment>
<keyword evidence="4" id="KW-0460">Magnesium</keyword>
<dbReference type="Gene3D" id="3.20.20.60">
    <property type="entry name" value="Phosphoenolpyruvate-binding domains"/>
    <property type="match status" value="1"/>
</dbReference>
<dbReference type="InterPro" id="IPR012695">
    <property type="entry name" value="PrpB"/>
</dbReference>
<comment type="similarity">
    <text evidence="2 6">Belongs to the isocitrate lyase/PEP mutase superfamily. Methylisocitrate lyase family.</text>
</comment>
<comment type="pathway">
    <text evidence="6">Organic acid metabolism; propanoate degradation.</text>
</comment>
<dbReference type="InterPro" id="IPR015813">
    <property type="entry name" value="Pyrv/PenolPyrv_kinase-like_dom"/>
</dbReference>
<evidence type="ECO:0000256" key="4">
    <source>
        <dbReference type="ARBA" id="ARBA00022842"/>
    </source>
</evidence>
<evidence type="ECO:0000256" key="2">
    <source>
        <dbReference type="ARBA" id="ARBA00009282"/>
    </source>
</evidence>
<dbReference type="EC" id="4.1.3.30" evidence="6"/>
<evidence type="ECO:0000256" key="3">
    <source>
        <dbReference type="ARBA" id="ARBA00022723"/>
    </source>
</evidence>
<dbReference type="PROSITE" id="PS00161">
    <property type="entry name" value="ISOCITRATE_LYASE"/>
    <property type="match status" value="1"/>
</dbReference>
<evidence type="ECO:0000256" key="5">
    <source>
        <dbReference type="ARBA" id="ARBA00023239"/>
    </source>
</evidence>
<dbReference type="NCBIfam" id="TIGR02317">
    <property type="entry name" value="prpB"/>
    <property type="match status" value="1"/>
</dbReference>
<dbReference type="InterPro" id="IPR018523">
    <property type="entry name" value="Isocitrate_lyase_ph_CS"/>
</dbReference>
<reference evidence="7 8" key="1">
    <citation type="submission" date="2019-10" db="EMBL/GenBank/DDBJ databases">
        <title>Genome Sequences from Six Type Strain Members of the Archaeal Family Sulfolobaceae: Acidianus ambivalens, Acidianus infernus, Metallosphaera prunae, Stygiolobus azoricus, Sulfolobus metallicus, and Sulfurisphaera ohwakuensis.</title>
        <authorList>
            <person name="Counts J.A."/>
            <person name="Kelly R.M."/>
        </authorList>
    </citation>
    <scope>NUCLEOTIDE SEQUENCE [LARGE SCALE GENOMIC DNA]</scope>
    <source>
        <strain evidence="7 8">FC6</strain>
    </source>
</reference>
<keyword evidence="5 6" id="KW-0456">Lyase</keyword>
<dbReference type="KEGG" id="sazo:D1868_03435"/>
<dbReference type="CDD" id="cd00377">
    <property type="entry name" value="ICL_PEPM"/>
    <property type="match status" value="1"/>
</dbReference>